<accession>A0A6J3MJB7</accession>
<feature type="domain" description="Ribonuclease H1 N-terminal" evidence="1">
    <location>
        <begin position="10"/>
        <end position="55"/>
    </location>
</feature>
<reference evidence="3" key="3">
    <citation type="submission" date="2025-08" db="UniProtKB">
        <authorList>
            <consortium name="RefSeq"/>
        </authorList>
    </citation>
    <scope>IDENTIFICATION</scope>
    <source>
        <strain evidence="3">CBS 342.82</strain>
    </source>
</reference>
<dbReference type="RefSeq" id="XP_033465006.1">
    <property type="nucleotide sequence ID" value="XM_033601963.1"/>
</dbReference>
<organism evidence="3">
    <name type="scientific">Dissoconium aciculare CBS 342.82</name>
    <dbReference type="NCBI Taxonomy" id="1314786"/>
    <lineage>
        <taxon>Eukaryota</taxon>
        <taxon>Fungi</taxon>
        <taxon>Dikarya</taxon>
        <taxon>Ascomycota</taxon>
        <taxon>Pezizomycotina</taxon>
        <taxon>Dothideomycetes</taxon>
        <taxon>Dothideomycetidae</taxon>
        <taxon>Mycosphaerellales</taxon>
        <taxon>Dissoconiaceae</taxon>
        <taxon>Dissoconium</taxon>
    </lineage>
</organism>
<reference evidence="3" key="2">
    <citation type="submission" date="2020-04" db="EMBL/GenBank/DDBJ databases">
        <authorList>
            <consortium name="NCBI Genome Project"/>
        </authorList>
    </citation>
    <scope>NUCLEOTIDE SEQUENCE</scope>
    <source>
        <strain evidence="3">CBS 342.82</strain>
    </source>
</reference>
<dbReference type="GeneID" id="54359763"/>
<dbReference type="Gene3D" id="3.40.970.10">
    <property type="entry name" value="Ribonuclease H1, N-terminal domain"/>
    <property type="match status" value="2"/>
</dbReference>
<dbReference type="Pfam" id="PF01693">
    <property type="entry name" value="Cauli_VI"/>
    <property type="match status" value="2"/>
</dbReference>
<name>A0A6J3MJB7_9PEZI</name>
<dbReference type="InterPro" id="IPR011320">
    <property type="entry name" value="RNase_H1_N"/>
</dbReference>
<sequence length="190" mass="21396">MARKKNDNQYYVVIRGREINIPTIFPSWSHVQPLITGFKNNIHKAFVREEEAISWLNEKECYIFEYHPDMQKPNTKTLPDSAAPCYGVAHGQPAGIYHTYAEVKNEADYVPHACHQKFNSREKAEEAGKVWRETAARVHYDPPTSKPRCRQASTGGLANQDAVSDLAALMKESHLSGGLEIKNEVGLESA</sequence>
<evidence type="ECO:0000313" key="2">
    <source>
        <dbReference type="Proteomes" id="UP000504637"/>
    </source>
</evidence>
<protein>
    <recommendedName>
        <fullName evidence="1">Ribonuclease H1 N-terminal domain-containing protein</fullName>
    </recommendedName>
</protein>
<evidence type="ECO:0000313" key="3">
    <source>
        <dbReference type="RefSeq" id="XP_033465006.1"/>
    </source>
</evidence>
<keyword evidence="2" id="KW-1185">Reference proteome</keyword>
<feature type="domain" description="Ribonuclease H1 N-terminal" evidence="1">
    <location>
        <begin position="86"/>
        <end position="126"/>
    </location>
</feature>
<evidence type="ECO:0000259" key="1">
    <source>
        <dbReference type="Pfam" id="PF01693"/>
    </source>
</evidence>
<dbReference type="InterPro" id="IPR037056">
    <property type="entry name" value="RNase_H1_N_sf"/>
</dbReference>
<proteinExistence type="predicted"/>
<dbReference type="OrthoDB" id="407198at2759"/>
<dbReference type="InterPro" id="IPR009027">
    <property type="entry name" value="Ribosomal_bL9/RNase_H1_N"/>
</dbReference>
<reference evidence="3" key="1">
    <citation type="submission" date="2020-01" db="EMBL/GenBank/DDBJ databases">
        <authorList>
            <consortium name="DOE Joint Genome Institute"/>
            <person name="Haridas S."/>
            <person name="Albert R."/>
            <person name="Binder M."/>
            <person name="Bloem J."/>
            <person name="Labutti K."/>
            <person name="Salamov A."/>
            <person name="Andreopoulos B."/>
            <person name="Baker S.E."/>
            <person name="Barry K."/>
            <person name="Bills G."/>
            <person name="Bluhm B.H."/>
            <person name="Cannon C."/>
            <person name="Castanera R."/>
            <person name="Culley D.E."/>
            <person name="Daum C."/>
            <person name="Ezra D."/>
            <person name="Gonzalez J.B."/>
            <person name="Henrissat B."/>
            <person name="Kuo A."/>
            <person name="Liang C."/>
            <person name="Lipzen A."/>
            <person name="Lutzoni F."/>
            <person name="Magnuson J."/>
            <person name="Mondo S."/>
            <person name="Nolan M."/>
            <person name="Ohm R."/>
            <person name="Pangilinan J."/>
            <person name="Park H.-J."/>
            <person name="Ramirez L."/>
            <person name="Alfaro M."/>
            <person name="Sun H."/>
            <person name="Tritt A."/>
            <person name="Yoshinaga Y."/>
            <person name="Zwiers L.-H."/>
            <person name="Turgeon B.G."/>
            <person name="Goodwin S.B."/>
            <person name="Spatafora J.W."/>
            <person name="Crous P.W."/>
            <person name="Grigoriev I.V."/>
        </authorList>
    </citation>
    <scope>NUCLEOTIDE SEQUENCE</scope>
    <source>
        <strain evidence="3">CBS 342.82</strain>
    </source>
</reference>
<dbReference type="SUPFAM" id="SSF55658">
    <property type="entry name" value="L9 N-domain-like"/>
    <property type="match status" value="2"/>
</dbReference>
<gene>
    <name evidence="3" type="ORF">K489DRAFT_32714</name>
</gene>
<dbReference type="Proteomes" id="UP000504637">
    <property type="component" value="Unplaced"/>
</dbReference>
<dbReference type="AlphaFoldDB" id="A0A6J3MJB7"/>